<feature type="domain" description="HMG box" evidence="3">
    <location>
        <begin position="113"/>
        <end position="174"/>
    </location>
</feature>
<organism evidence="4 5">
    <name type="scientific">Rhizophlyctis rosea</name>
    <dbReference type="NCBI Taxonomy" id="64517"/>
    <lineage>
        <taxon>Eukaryota</taxon>
        <taxon>Fungi</taxon>
        <taxon>Fungi incertae sedis</taxon>
        <taxon>Chytridiomycota</taxon>
        <taxon>Chytridiomycota incertae sedis</taxon>
        <taxon>Chytridiomycetes</taxon>
        <taxon>Rhizophlyctidales</taxon>
        <taxon>Rhizophlyctidaceae</taxon>
        <taxon>Rhizophlyctis</taxon>
    </lineage>
</organism>
<dbReference type="GO" id="GO:0003677">
    <property type="term" value="F:DNA binding"/>
    <property type="evidence" value="ECO:0007669"/>
    <property type="project" value="UniProtKB-UniRule"/>
</dbReference>
<dbReference type="Proteomes" id="UP001212841">
    <property type="component" value="Unassembled WGS sequence"/>
</dbReference>
<evidence type="ECO:0000259" key="3">
    <source>
        <dbReference type="PROSITE" id="PS50118"/>
    </source>
</evidence>
<feature type="compositionally biased region" description="Low complexity" evidence="2">
    <location>
        <begin position="634"/>
        <end position="645"/>
    </location>
</feature>
<feature type="compositionally biased region" description="Low complexity" evidence="2">
    <location>
        <begin position="45"/>
        <end position="58"/>
    </location>
</feature>
<dbReference type="SMART" id="SM00398">
    <property type="entry name" value="HMG"/>
    <property type="match status" value="1"/>
</dbReference>
<keyword evidence="1" id="KW-0238">DNA-binding</keyword>
<feature type="region of interest" description="Disordered" evidence="2">
    <location>
        <begin position="513"/>
        <end position="543"/>
    </location>
</feature>
<keyword evidence="1" id="KW-0539">Nucleus</keyword>
<evidence type="ECO:0000256" key="2">
    <source>
        <dbReference type="SAM" id="MobiDB-lite"/>
    </source>
</evidence>
<feature type="compositionally biased region" description="Low complexity" evidence="2">
    <location>
        <begin position="96"/>
        <end position="111"/>
    </location>
</feature>
<sequence>MSPPAPPVPVELPGVPVQAGYKVLLVPQGYSAVLLPDGANPSTPPQHSSHPSNDPSSNYTHYSQDGTTHPSSIPTLPAPQSMISQLHDPVQRPKTPTHIPQPAAAPTTPAKKIPRPHNSFMTYRADKHKEVLEKNAGKSSKDVSKLIAEMWKNEPPEVQEFYKRKADEGRAEHKVRLLIPNTSMSRVRPEDTIWQLKYPDYKYSPNKKKKHHQTDSTHQGGVQKKKPYSRSAPSSRSASRTASPMPDFSSRARNRSSGRNPSFNILNHFNSAVNLGSEDTNMDNPDGEMTMTMSPVGSPSAVNPNAMFGSQSARASPVHSVASSHYSLASSYYSVGSSHYSVASSHYSGHSRGRRRSFRSNPTSRGTSVCDSPVQREEWAGGEWAGDGGQAPEQQAWDDGTGMDLFSGPKSAPAEGDYVMQGPGWSGGAGLGHFVAEADAGFLGGGQYGGHPAPGTFEGLQLGGFDGMAANASMAPAFDSHPFFQPPPAQHSKGVDPDELSRAIAALSGVEGLVNLDDDRDGEGSDDNEASNNMTTENPNNNNTNNEFESLGLGYGVDFGGPITGGHFESPQRQQFQQPFETLQHPQFPQQHQPYPEQHLQFYPQQFYAGQPIPQYHTQRPFAPYPAPYPMNFQQQPQQVQQQQQRPLVHPSSRRQPLPQQGGPGKQLLTLADFNLLAKSLQNVRNDDG</sequence>
<proteinExistence type="predicted"/>
<feature type="compositionally biased region" description="Polar residues" evidence="2">
    <location>
        <begin position="361"/>
        <end position="370"/>
    </location>
</feature>
<reference evidence="4" key="1">
    <citation type="submission" date="2020-05" db="EMBL/GenBank/DDBJ databases">
        <title>Phylogenomic resolution of chytrid fungi.</title>
        <authorList>
            <person name="Stajich J.E."/>
            <person name="Amses K."/>
            <person name="Simmons R."/>
            <person name="Seto K."/>
            <person name="Myers J."/>
            <person name="Bonds A."/>
            <person name="Quandt C.A."/>
            <person name="Barry K."/>
            <person name="Liu P."/>
            <person name="Grigoriev I."/>
            <person name="Longcore J.E."/>
            <person name="James T.Y."/>
        </authorList>
    </citation>
    <scope>NUCLEOTIDE SEQUENCE</scope>
    <source>
        <strain evidence="4">JEL0318</strain>
    </source>
</reference>
<dbReference type="PROSITE" id="PS50118">
    <property type="entry name" value="HMG_BOX_2"/>
    <property type="match status" value="1"/>
</dbReference>
<dbReference type="EMBL" id="JADGJD010000635">
    <property type="protein sequence ID" value="KAJ3049501.1"/>
    <property type="molecule type" value="Genomic_DNA"/>
</dbReference>
<feature type="compositionally biased region" description="Low complexity" evidence="2">
    <location>
        <begin position="656"/>
        <end position="667"/>
    </location>
</feature>
<feature type="compositionally biased region" description="Acidic residues" evidence="2">
    <location>
        <begin position="516"/>
        <end position="529"/>
    </location>
</feature>
<dbReference type="Pfam" id="PF00505">
    <property type="entry name" value="HMG_box"/>
    <property type="match status" value="1"/>
</dbReference>
<protein>
    <recommendedName>
        <fullName evidence="3">HMG box domain-containing protein</fullName>
    </recommendedName>
</protein>
<comment type="caution">
    <text evidence="4">The sequence shown here is derived from an EMBL/GenBank/DDBJ whole genome shotgun (WGS) entry which is preliminary data.</text>
</comment>
<feature type="compositionally biased region" description="Basic residues" evidence="2">
    <location>
        <begin position="349"/>
        <end position="358"/>
    </location>
</feature>
<feature type="region of interest" description="Disordered" evidence="2">
    <location>
        <begin position="33"/>
        <end position="117"/>
    </location>
</feature>
<gene>
    <name evidence="4" type="ORF">HK097_009515</name>
</gene>
<dbReference type="Gene3D" id="1.10.30.10">
    <property type="entry name" value="High mobility group box domain"/>
    <property type="match status" value="1"/>
</dbReference>
<feature type="compositionally biased region" description="Low complexity" evidence="2">
    <location>
        <begin position="229"/>
        <end position="262"/>
    </location>
</feature>
<feature type="DNA-binding region" description="HMG box" evidence="1">
    <location>
        <begin position="113"/>
        <end position="174"/>
    </location>
</feature>
<evidence type="ECO:0000313" key="5">
    <source>
        <dbReference type="Proteomes" id="UP001212841"/>
    </source>
</evidence>
<accession>A0AAD5X365</accession>
<evidence type="ECO:0000313" key="4">
    <source>
        <dbReference type="EMBL" id="KAJ3049501.1"/>
    </source>
</evidence>
<dbReference type="GO" id="GO:0005634">
    <property type="term" value="C:nucleus"/>
    <property type="evidence" value="ECO:0007669"/>
    <property type="project" value="UniProtKB-UniRule"/>
</dbReference>
<dbReference type="InterPro" id="IPR036910">
    <property type="entry name" value="HMG_box_dom_sf"/>
</dbReference>
<dbReference type="AlphaFoldDB" id="A0AAD5X365"/>
<feature type="region of interest" description="Disordered" evidence="2">
    <location>
        <begin position="202"/>
        <end position="264"/>
    </location>
</feature>
<dbReference type="SUPFAM" id="SSF47095">
    <property type="entry name" value="HMG-box"/>
    <property type="match status" value="1"/>
</dbReference>
<evidence type="ECO:0000256" key="1">
    <source>
        <dbReference type="PROSITE-ProRule" id="PRU00267"/>
    </source>
</evidence>
<dbReference type="CDD" id="cd01389">
    <property type="entry name" value="HMG-box_ROX1-like"/>
    <property type="match status" value="1"/>
</dbReference>
<keyword evidence="5" id="KW-1185">Reference proteome</keyword>
<feature type="compositionally biased region" description="Polar residues" evidence="2">
    <location>
        <begin position="59"/>
        <end position="74"/>
    </location>
</feature>
<name>A0AAD5X365_9FUNG</name>
<feature type="region of interest" description="Disordered" evidence="2">
    <location>
        <begin position="623"/>
        <end position="667"/>
    </location>
</feature>
<feature type="compositionally biased region" description="Low complexity" evidence="2">
    <location>
        <begin position="532"/>
        <end position="543"/>
    </location>
</feature>
<dbReference type="InterPro" id="IPR009071">
    <property type="entry name" value="HMG_box_dom"/>
</dbReference>
<feature type="region of interest" description="Disordered" evidence="2">
    <location>
        <begin position="344"/>
        <end position="419"/>
    </location>
</feature>